<dbReference type="OrthoDB" id="81664at2"/>
<name>A0A0S2ZP00_9FUSO</name>
<dbReference type="Proteomes" id="UP000063275">
    <property type="component" value="Chromosome"/>
</dbReference>
<dbReference type="AlphaFoldDB" id="A0A0S2ZP00"/>
<dbReference type="EMBL" id="CP013331">
    <property type="protein sequence ID" value="ALQ40580.1"/>
    <property type="molecule type" value="Genomic_DNA"/>
</dbReference>
<dbReference type="RefSeq" id="WP_029493005.1">
    <property type="nucleotide sequence ID" value="NZ_ATKF01000036.1"/>
</dbReference>
<organism evidence="1">
    <name type="scientific">Fusobacterium hwasookii ChDC F174</name>
    <dbReference type="NCBI Taxonomy" id="1307442"/>
    <lineage>
        <taxon>Bacteria</taxon>
        <taxon>Fusobacteriati</taxon>
        <taxon>Fusobacteriota</taxon>
        <taxon>Fusobacteriia</taxon>
        <taxon>Fusobacteriales</taxon>
        <taxon>Fusobacteriaceae</taxon>
        <taxon>Fusobacterium</taxon>
    </lineage>
</organism>
<sequence length="123" mass="14989">MNLTVEKIEEQFNLYFKGEKKLEAIKEWANKYDIYKEELVFSPNENKKGLLKWIKIFKNIKIEKTQKSDIEKLYREFLNDFNRNKKEMSFKFKSLVNELDSSTKNSHWGSFGIFWNLIKFFLK</sequence>
<accession>A0A0S2ZP00</accession>
<protein>
    <submittedName>
        <fullName evidence="1">Uncharacterized protein</fullName>
    </submittedName>
</protein>
<evidence type="ECO:0000313" key="2">
    <source>
        <dbReference type="Proteomes" id="UP000063275"/>
    </source>
</evidence>
<evidence type="ECO:0000313" key="1">
    <source>
        <dbReference type="EMBL" id="ALQ40580.1"/>
    </source>
</evidence>
<proteinExistence type="predicted"/>
<reference evidence="1 2" key="1">
    <citation type="submission" date="2015-11" db="EMBL/GenBank/DDBJ databases">
        <authorList>
            <person name="Zhang Y."/>
            <person name="Guo Z."/>
        </authorList>
    </citation>
    <scope>NUCLEOTIDE SEQUENCE [LARGE SCALE GENOMIC DNA]</scope>
    <source>
        <strain evidence="1 2">ChDC F174</strain>
    </source>
</reference>
<dbReference type="KEGG" id="fhw:RN87_08575"/>
<gene>
    <name evidence="1" type="ORF">RN87_08575</name>
</gene>